<proteinExistence type="predicted"/>
<name>A0A1Y2HV34_9FUNG</name>
<dbReference type="AlphaFoldDB" id="A0A1Y2HV34"/>
<evidence type="ECO:0000313" key="4">
    <source>
        <dbReference type="Proteomes" id="UP000193411"/>
    </source>
</evidence>
<gene>
    <name evidence="3" type="ORF">BCR44DRAFT_50664</name>
</gene>
<evidence type="ECO:0000256" key="1">
    <source>
        <dbReference type="SAM" id="MobiDB-lite"/>
    </source>
</evidence>
<protein>
    <recommendedName>
        <fullName evidence="5">Secreted protein</fullName>
    </recommendedName>
</protein>
<feature type="compositionally biased region" description="Polar residues" evidence="1">
    <location>
        <begin position="192"/>
        <end position="207"/>
    </location>
</feature>
<sequence length="227" mass="24751">MMLHQLFFLITVLSVATAITAQDNAQPTFINPVTGKAVDAKEAVCLAKLDWPKCHGWNFHNSTIKDDPGFKRREAQICTPECQAMKSSLSREYDESGRSCLALQAESWEAAQFQPSMHRGPDGKKHVPWSVIPKDYACSSCILQEMQVEKQLNVWYANTFNIPEPVGNYDGSDAALQERAQICKDWKAPGKSGSSSPVTGGAVSRSSPALSMTTLGSTIVLLAVACL</sequence>
<evidence type="ECO:0008006" key="5">
    <source>
        <dbReference type="Google" id="ProtNLM"/>
    </source>
</evidence>
<evidence type="ECO:0000313" key="3">
    <source>
        <dbReference type="EMBL" id="ORZ38467.1"/>
    </source>
</evidence>
<feature type="region of interest" description="Disordered" evidence="1">
    <location>
        <begin position="187"/>
        <end position="207"/>
    </location>
</feature>
<evidence type="ECO:0000256" key="2">
    <source>
        <dbReference type="SAM" id="SignalP"/>
    </source>
</evidence>
<comment type="caution">
    <text evidence="3">The sequence shown here is derived from an EMBL/GenBank/DDBJ whole genome shotgun (WGS) entry which is preliminary data.</text>
</comment>
<keyword evidence="2" id="KW-0732">Signal</keyword>
<dbReference type="Proteomes" id="UP000193411">
    <property type="component" value="Unassembled WGS sequence"/>
</dbReference>
<feature type="chain" id="PRO_5010998763" description="Secreted protein" evidence="2">
    <location>
        <begin position="19"/>
        <end position="227"/>
    </location>
</feature>
<keyword evidence="4" id="KW-1185">Reference proteome</keyword>
<accession>A0A1Y2HV34</accession>
<feature type="signal peptide" evidence="2">
    <location>
        <begin position="1"/>
        <end position="18"/>
    </location>
</feature>
<reference evidence="3 4" key="1">
    <citation type="submission" date="2016-07" db="EMBL/GenBank/DDBJ databases">
        <title>Pervasive Adenine N6-methylation of Active Genes in Fungi.</title>
        <authorList>
            <consortium name="DOE Joint Genome Institute"/>
            <person name="Mondo S.J."/>
            <person name="Dannebaum R.O."/>
            <person name="Kuo R.C."/>
            <person name="Labutti K."/>
            <person name="Haridas S."/>
            <person name="Kuo A."/>
            <person name="Salamov A."/>
            <person name="Ahrendt S.R."/>
            <person name="Lipzen A."/>
            <person name="Sullivan W."/>
            <person name="Andreopoulos W.B."/>
            <person name="Clum A."/>
            <person name="Lindquist E."/>
            <person name="Daum C."/>
            <person name="Ramamoorthy G.K."/>
            <person name="Gryganskyi A."/>
            <person name="Culley D."/>
            <person name="Magnuson J.K."/>
            <person name="James T.Y."/>
            <person name="O'Malley M.A."/>
            <person name="Stajich J.E."/>
            <person name="Spatafora J.W."/>
            <person name="Visel A."/>
            <person name="Grigoriev I.V."/>
        </authorList>
    </citation>
    <scope>NUCLEOTIDE SEQUENCE [LARGE SCALE GENOMIC DNA]</scope>
    <source>
        <strain evidence="3 4">PL171</strain>
    </source>
</reference>
<organism evidence="3 4">
    <name type="scientific">Catenaria anguillulae PL171</name>
    <dbReference type="NCBI Taxonomy" id="765915"/>
    <lineage>
        <taxon>Eukaryota</taxon>
        <taxon>Fungi</taxon>
        <taxon>Fungi incertae sedis</taxon>
        <taxon>Blastocladiomycota</taxon>
        <taxon>Blastocladiomycetes</taxon>
        <taxon>Blastocladiales</taxon>
        <taxon>Catenariaceae</taxon>
        <taxon>Catenaria</taxon>
    </lineage>
</organism>
<dbReference type="EMBL" id="MCFL01000008">
    <property type="protein sequence ID" value="ORZ38467.1"/>
    <property type="molecule type" value="Genomic_DNA"/>
</dbReference>